<feature type="region of interest" description="Disordered" evidence="1">
    <location>
        <begin position="87"/>
        <end position="108"/>
    </location>
</feature>
<dbReference type="Proteomes" id="UP001341840">
    <property type="component" value="Unassembled WGS sequence"/>
</dbReference>
<organism evidence="2 3">
    <name type="scientific">Stylosanthes scabra</name>
    <dbReference type="NCBI Taxonomy" id="79078"/>
    <lineage>
        <taxon>Eukaryota</taxon>
        <taxon>Viridiplantae</taxon>
        <taxon>Streptophyta</taxon>
        <taxon>Embryophyta</taxon>
        <taxon>Tracheophyta</taxon>
        <taxon>Spermatophyta</taxon>
        <taxon>Magnoliopsida</taxon>
        <taxon>eudicotyledons</taxon>
        <taxon>Gunneridae</taxon>
        <taxon>Pentapetalae</taxon>
        <taxon>rosids</taxon>
        <taxon>fabids</taxon>
        <taxon>Fabales</taxon>
        <taxon>Fabaceae</taxon>
        <taxon>Papilionoideae</taxon>
        <taxon>50 kb inversion clade</taxon>
        <taxon>dalbergioids sensu lato</taxon>
        <taxon>Dalbergieae</taxon>
        <taxon>Pterocarpus clade</taxon>
        <taxon>Stylosanthes</taxon>
    </lineage>
</organism>
<evidence type="ECO:0008006" key="4">
    <source>
        <dbReference type="Google" id="ProtNLM"/>
    </source>
</evidence>
<name>A0ABU6V8T1_9FABA</name>
<evidence type="ECO:0000256" key="1">
    <source>
        <dbReference type="SAM" id="MobiDB-lite"/>
    </source>
</evidence>
<sequence length="158" mass="18557">MPPYSFRVLGLERVKKMPDKYILDRWKKTLKRKHTKIKCSHDSSRLEPTKRRYDLCKQFYNIAKVVAASETLHRVLDSVWTMLSEPNVSKSNTNDTTNHADDQNSNVVDENENILEIYNPSHVSRKGRKRKKILQSAVDKIVEHGRKKKLQSNKRLQN</sequence>
<keyword evidence="3" id="KW-1185">Reference proteome</keyword>
<evidence type="ECO:0000313" key="2">
    <source>
        <dbReference type="EMBL" id="MED6169614.1"/>
    </source>
</evidence>
<gene>
    <name evidence="2" type="ORF">PIB30_022832</name>
</gene>
<proteinExistence type="predicted"/>
<feature type="non-terminal residue" evidence="2">
    <location>
        <position position="158"/>
    </location>
</feature>
<protein>
    <recommendedName>
        <fullName evidence="4">Protein FAR1-RELATED SEQUENCE</fullName>
    </recommendedName>
</protein>
<reference evidence="2 3" key="1">
    <citation type="journal article" date="2023" name="Plants (Basel)">
        <title>Bridging the Gap: Combining Genomics and Transcriptomics Approaches to Understand Stylosanthes scabra, an Orphan Legume from the Brazilian Caatinga.</title>
        <authorList>
            <person name="Ferreira-Neto J.R.C."/>
            <person name="da Silva M.D."/>
            <person name="Binneck E."/>
            <person name="de Melo N.F."/>
            <person name="da Silva R.H."/>
            <person name="de Melo A.L.T.M."/>
            <person name="Pandolfi V."/>
            <person name="Bustamante F.O."/>
            <person name="Brasileiro-Vidal A.C."/>
            <person name="Benko-Iseppon A.M."/>
        </authorList>
    </citation>
    <scope>NUCLEOTIDE SEQUENCE [LARGE SCALE GENOMIC DNA]</scope>
    <source>
        <tissue evidence="2">Leaves</tissue>
    </source>
</reference>
<accession>A0ABU6V8T1</accession>
<comment type="caution">
    <text evidence="2">The sequence shown here is derived from an EMBL/GenBank/DDBJ whole genome shotgun (WGS) entry which is preliminary data.</text>
</comment>
<dbReference type="EMBL" id="JASCZI010151113">
    <property type="protein sequence ID" value="MED6169614.1"/>
    <property type="molecule type" value="Genomic_DNA"/>
</dbReference>
<evidence type="ECO:0000313" key="3">
    <source>
        <dbReference type="Proteomes" id="UP001341840"/>
    </source>
</evidence>